<evidence type="ECO:0000256" key="6">
    <source>
        <dbReference type="PROSITE-ProRule" id="PRU00169"/>
    </source>
</evidence>
<dbReference type="PANTHER" id="PTHR48111:SF1">
    <property type="entry name" value="TWO-COMPONENT RESPONSE REGULATOR ORR33"/>
    <property type="match status" value="1"/>
</dbReference>
<dbReference type="CDD" id="cd17574">
    <property type="entry name" value="REC_OmpR"/>
    <property type="match status" value="1"/>
</dbReference>
<keyword evidence="9" id="KW-1185">Reference proteome</keyword>
<name>A0A1S1YWC4_FLAPC</name>
<keyword evidence="2" id="KW-0902">Two-component regulatory system</keyword>
<dbReference type="EMBL" id="JRYR02000001">
    <property type="protein sequence ID" value="OHX65310.1"/>
    <property type="molecule type" value="Genomic_DNA"/>
</dbReference>
<dbReference type="PROSITE" id="PS50110">
    <property type="entry name" value="RESPONSE_REGULATORY"/>
    <property type="match status" value="1"/>
</dbReference>
<evidence type="ECO:0000256" key="4">
    <source>
        <dbReference type="ARBA" id="ARBA00023125"/>
    </source>
</evidence>
<dbReference type="SUPFAM" id="SSF52172">
    <property type="entry name" value="CheY-like"/>
    <property type="match status" value="1"/>
</dbReference>
<evidence type="ECO:0000313" key="9">
    <source>
        <dbReference type="Proteomes" id="UP000179797"/>
    </source>
</evidence>
<dbReference type="GO" id="GO:0000156">
    <property type="term" value="F:phosphorelay response regulator activity"/>
    <property type="evidence" value="ECO:0007669"/>
    <property type="project" value="TreeGrafter"/>
</dbReference>
<keyword evidence="3" id="KW-0805">Transcription regulation</keyword>
<dbReference type="Proteomes" id="UP000179797">
    <property type="component" value="Unassembled WGS sequence"/>
</dbReference>
<keyword evidence="4" id="KW-0238">DNA-binding</keyword>
<dbReference type="Gene3D" id="1.10.287.130">
    <property type="match status" value="1"/>
</dbReference>
<evidence type="ECO:0000256" key="3">
    <source>
        <dbReference type="ARBA" id="ARBA00023015"/>
    </source>
</evidence>
<evidence type="ECO:0000256" key="2">
    <source>
        <dbReference type="ARBA" id="ARBA00023012"/>
    </source>
</evidence>
<dbReference type="GO" id="GO:0000976">
    <property type="term" value="F:transcription cis-regulatory region binding"/>
    <property type="evidence" value="ECO:0007669"/>
    <property type="project" value="TreeGrafter"/>
</dbReference>
<dbReference type="Gene3D" id="3.40.50.2300">
    <property type="match status" value="1"/>
</dbReference>
<keyword evidence="5" id="KW-0804">Transcription</keyword>
<keyword evidence="1 6" id="KW-0597">Phosphoprotein</keyword>
<gene>
    <name evidence="8" type="ORF">NH26_02575</name>
</gene>
<dbReference type="GO" id="GO:0032993">
    <property type="term" value="C:protein-DNA complex"/>
    <property type="evidence" value="ECO:0007669"/>
    <property type="project" value="TreeGrafter"/>
</dbReference>
<accession>A0A1S1YWC4</accession>
<dbReference type="AlphaFoldDB" id="A0A1S1YWC4"/>
<dbReference type="InterPro" id="IPR001789">
    <property type="entry name" value="Sig_transdc_resp-reg_receiver"/>
</dbReference>
<dbReference type="GO" id="GO:0006355">
    <property type="term" value="P:regulation of DNA-templated transcription"/>
    <property type="evidence" value="ECO:0007669"/>
    <property type="project" value="TreeGrafter"/>
</dbReference>
<reference evidence="8 9" key="1">
    <citation type="journal article" date="2012" name="Int. J. Syst. Evol. Microbiol.">
        <title>Flammeovirga pacifica sp. nov., isolated from deep-sea sediment.</title>
        <authorList>
            <person name="Xu H."/>
            <person name="Fu Y."/>
            <person name="Yang N."/>
            <person name="Ding Z."/>
            <person name="Lai Q."/>
            <person name="Zeng R."/>
        </authorList>
    </citation>
    <scope>NUCLEOTIDE SEQUENCE [LARGE SCALE GENOMIC DNA]</scope>
    <source>
        <strain evidence="9">DSM 24597 / LMG 26175 / WPAGA1</strain>
    </source>
</reference>
<evidence type="ECO:0000256" key="1">
    <source>
        <dbReference type="ARBA" id="ARBA00022553"/>
    </source>
</evidence>
<evidence type="ECO:0000256" key="5">
    <source>
        <dbReference type="ARBA" id="ARBA00023163"/>
    </source>
</evidence>
<dbReference type="InterPro" id="IPR039420">
    <property type="entry name" value="WalR-like"/>
</dbReference>
<dbReference type="Pfam" id="PF00072">
    <property type="entry name" value="Response_reg"/>
    <property type="match status" value="1"/>
</dbReference>
<comment type="caution">
    <text evidence="8">The sequence shown here is derived from an EMBL/GenBank/DDBJ whole genome shotgun (WGS) entry which is preliminary data.</text>
</comment>
<sequence>MLVLYEPKIYPIMNDTTVLVIDDEKNLLDSIVDLLEINDFNVLSAQSGHEALDLLKKEMPDIILCDIMMPAMNGYLFLKELRKNPLAVGVPFIFLSAKSDRNDIRKGMNLMADDYITKPFTQKELLDSIKARISRIEVLKTEIMMFMKNIQHNLNSSNINSHEISETTKELDTLKALLNSQNKAIEKYCYLNSHKVRGPLCRIMGLIELFNSSDDSMAKEIVNHLKSSADDLDKITREITMVISSHKPKSA</sequence>
<organism evidence="8 9">
    <name type="scientific">Flammeovirga pacifica</name>
    <dbReference type="NCBI Taxonomy" id="915059"/>
    <lineage>
        <taxon>Bacteria</taxon>
        <taxon>Pseudomonadati</taxon>
        <taxon>Bacteroidota</taxon>
        <taxon>Cytophagia</taxon>
        <taxon>Cytophagales</taxon>
        <taxon>Flammeovirgaceae</taxon>
        <taxon>Flammeovirga</taxon>
    </lineage>
</organism>
<dbReference type="InterPro" id="IPR011006">
    <property type="entry name" value="CheY-like_superfamily"/>
</dbReference>
<evidence type="ECO:0000259" key="7">
    <source>
        <dbReference type="PROSITE" id="PS50110"/>
    </source>
</evidence>
<protein>
    <recommendedName>
        <fullName evidence="7">Response regulatory domain-containing protein</fullName>
    </recommendedName>
</protein>
<dbReference type="SMART" id="SM00448">
    <property type="entry name" value="REC"/>
    <property type="match status" value="1"/>
</dbReference>
<dbReference type="PANTHER" id="PTHR48111">
    <property type="entry name" value="REGULATOR OF RPOS"/>
    <property type="match status" value="1"/>
</dbReference>
<feature type="domain" description="Response regulatory" evidence="7">
    <location>
        <begin position="17"/>
        <end position="133"/>
    </location>
</feature>
<proteinExistence type="predicted"/>
<dbReference type="GO" id="GO:0005829">
    <property type="term" value="C:cytosol"/>
    <property type="evidence" value="ECO:0007669"/>
    <property type="project" value="TreeGrafter"/>
</dbReference>
<dbReference type="STRING" id="915059.NH26_02575"/>
<evidence type="ECO:0000313" key="8">
    <source>
        <dbReference type="EMBL" id="OHX65310.1"/>
    </source>
</evidence>
<feature type="modified residue" description="4-aspartylphosphate" evidence="6">
    <location>
        <position position="66"/>
    </location>
</feature>